<dbReference type="RefSeq" id="WP_317982404.1">
    <property type="nucleotide sequence ID" value="NZ_BTCL01000044.1"/>
</dbReference>
<name>A0ABQ6NV84_9BACL</name>
<evidence type="ECO:0000256" key="1">
    <source>
        <dbReference type="SAM" id="MobiDB-lite"/>
    </source>
</evidence>
<dbReference type="Proteomes" id="UP001285921">
    <property type="component" value="Unassembled WGS sequence"/>
</dbReference>
<gene>
    <name evidence="2" type="ORF">PghCCS26_61470</name>
</gene>
<keyword evidence="3" id="KW-1185">Reference proteome</keyword>
<reference evidence="2 3" key="1">
    <citation type="submission" date="2023-05" db="EMBL/GenBank/DDBJ databases">
        <title>Draft genome of Paenibacillus sp. CCS26.</title>
        <authorList>
            <person name="Akita H."/>
            <person name="Shinto Y."/>
            <person name="Kimura Z."/>
        </authorList>
    </citation>
    <scope>NUCLEOTIDE SEQUENCE [LARGE SCALE GENOMIC DNA]</scope>
    <source>
        <strain evidence="2 3">CCS26</strain>
    </source>
</reference>
<sequence>MKKYALRIVLAVVLVGAGIIAGVNWPTTLEAESNAAVPGSADDPVVTKSYVDEQIAKAGSGSNGGETTQPETGGASAKLEVVSVPNGKILIANEGTEVVVRSGKAVVYSTDANGIADLTDGKDLTNGKSITANHHILFPRAGRGITTAPTYKGSLTVLVRGSYVIQ</sequence>
<protein>
    <submittedName>
        <fullName evidence="2">Uncharacterized protein</fullName>
    </submittedName>
</protein>
<organism evidence="2 3">
    <name type="scientific">Paenibacillus glycanilyticus</name>
    <dbReference type="NCBI Taxonomy" id="126569"/>
    <lineage>
        <taxon>Bacteria</taxon>
        <taxon>Bacillati</taxon>
        <taxon>Bacillota</taxon>
        <taxon>Bacilli</taxon>
        <taxon>Bacillales</taxon>
        <taxon>Paenibacillaceae</taxon>
        <taxon>Paenibacillus</taxon>
    </lineage>
</organism>
<evidence type="ECO:0000313" key="2">
    <source>
        <dbReference type="EMBL" id="GMK49017.1"/>
    </source>
</evidence>
<evidence type="ECO:0000313" key="3">
    <source>
        <dbReference type="Proteomes" id="UP001285921"/>
    </source>
</evidence>
<feature type="region of interest" description="Disordered" evidence="1">
    <location>
        <begin position="56"/>
        <end position="75"/>
    </location>
</feature>
<accession>A0ABQ6NV84</accession>
<proteinExistence type="predicted"/>
<comment type="caution">
    <text evidence="2">The sequence shown here is derived from an EMBL/GenBank/DDBJ whole genome shotgun (WGS) entry which is preliminary data.</text>
</comment>
<dbReference type="EMBL" id="BTCL01000044">
    <property type="protein sequence ID" value="GMK49017.1"/>
    <property type="molecule type" value="Genomic_DNA"/>
</dbReference>